<dbReference type="EMBL" id="RCNT01000001">
    <property type="protein sequence ID" value="RMA43847.1"/>
    <property type="molecule type" value="Genomic_DNA"/>
</dbReference>
<dbReference type="InterPro" id="IPR023393">
    <property type="entry name" value="START-like_dom_sf"/>
</dbReference>
<dbReference type="Proteomes" id="UP000281343">
    <property type="component" value="Unassembled WGS sequence"/>
</dbReference>
<organism evidence="3 4">
    <name type="scientific">Rhodophyticola porphyridii</name>
    <dbReference type="NCBI Taxonomy" id="1852017"/>
    <lineage>
        <taxon>Bacteria</taxon>
        <taxon>Pseudomonadati</taxon>
        <taxon>Pseudomonadota</taxon>
        <taxon>Alphaproteobacteria</taxon>
        <taxon>Rhodobacterales</taxon>
        <taxon>Roseobacteraceae</taxon>
        <taxon>Rhodophyticola</taxon>
    </lineage>
</organism>
<dbReference type="SUPFAM" id="SSF55961">
    <property type="entry name" value="Bet v1-like"/>
    <property type="match status" value="1"/>
</dbReference>
<dbReference type="OrthoDB" id="9805228at2"/>
<dbReference type="InterPro" id="IPR013538">
    <property type="entry name" value="ASHA1/2-like_C"/>
</dbReference>
<comment type="caution">
    <text evidence="3">The sequence shown here is derived from an EMBL/GenBank/DDBJ whole genome shotgun (WGS) entry which is preliminary data.</text>
</comment>
<evidence type="ECO:0000259" key="2">
    <source>
        <dbReference type="Pfam" id="PF08327"/>
    </source>
</evidence>
<reference evidence="3 4" key="1">
    <citation type="submission" date="2018-10" db="EMBL/GenBank/DDBJ databases">
        <authorList>
            <person name="Jung H.S."/>
            <person name="Jeon C.O."/>
        </authorList>
    </citation>
    <scope>NUCLEOTIDE SEQUENCE [LARGE SCALE GENOMIC DNA]</scope>
    <source>
        <strain evidence="3 4">MA-7-27</strain>
    </source>
</reference>
<dbReference type="RefSeq" id="WP_121896437.1">
    <property type="nucleotide sequence ID" value="NZ_RCNT01000001.1"/>
</dbReference>
<name>A0A3L9Y9N2_9RHOB</name>
<keyword evidence="4" id="KW-1185">Reference proteome</keyword>
<gene>
    <name evidence="3" type="ORF">D9R08_02680</name>
</gene>
<dbReference type="Pfam" id="PF08327">
    <property type="entry name" value="AHSA1"/>
    <property type="match status" value="1"/>
</dbReference>
<feature type="domain" description="Activator of Hsp90 ATPase homologue 1/2-like C-terminal" evidence="2">
    <location>
        <begin position="18"/>
        <end position="152"/>
    </location>
</feature>
<evidence type="ECO:0000313" key="3">
    <source>
        <dbReference type="EMBL" id="RMA43847.1"/>
    </source>
</evidence>
<protein>
    <submittedName>
        <fullName evidence="3">Polyketide cyclase</fullName>
    </submittedName>
</protein>
<accession>A0A3L9Y9N2</accession>
<sequence>MPDFDADADLEIERLVRAAPEVIWRCWGEPDLFRQWFTPPGVEVTEVENDLRSGGRAFVVMKLPDGTLMPSEGCFFLAEPYRRLVYGDAVRAGFRPGHEIPFMTADITLTPQKGGTLYRAHVMHNSAEARRRHEDMGFADGWATTLAQLDELASGLS</sequence>
<evidence type="ECO:0000256" key="1">
    <source>
        <dbReference type="ARBA" id="ARBA00006817"/>
    </source>
</evidence>
<comment type="similarity">
    <text evidence="1">Belongs to the AHA1 family.</text>
</comment>
<dbReference type="AlphaFoldDB" id="A0A3L9Y9N2"/>
<dbReference type="Gene3D" id="3.30.530.20">
    <property type="match status" value="1"/>
</dbReference>
<proteinExistence type="inferred from homology"/>
<evidence type="ECO:0000313" key="4">
    <source>
        <dbReference type="Proteomes" id="UP000281343"/>
    </source>
</evidence>